<evidence type="ECO:0000313" key="2">
    <source>
        <dbReference type="EMBL" id="PNX58286.1"/>
    </source>
</evidence>
<dbReference type="AlphaFoldDB" id="A0A2K3JWB3"/>
<name>A0A2K3JWB3_TRIPR</name>
<dbReference type="EMBL" id="ASHM01127014">
    <property type="protein sequence ID" value="PNX58286.1"/>
    <property type="molecule type" value="Genomic_DNA"/>
</dbReference>
<evidence type="ECO:0000256" key="1">
    <source>
        <dbReference type="SAM" id="MobiDB-lite"/>
    </source>
</evidence>
<comment type="caution">
    <text evidence="2">The sequence shown here is derived from an EMBL/GenBank/DDBJ whole genome shotgun (WGS) entry which is preliminary data.</text>
</comment>
<gene>
    <name evidence="2" type="ORF">L195_g059116</name>
</gene>
<feature type="region of interest" description="Disordered" evidence="1">
    <location>
        <begin position="7"/>
        <end position="38"/>
    </location>
</feature>
<feature type="non-terminal residue" evidence="2">
    <location>
        <position position="1"/>
    </location>
</feature>
<feature type="compositionally biased region" description="Polar residues" evidence="1">
    <location>
        <begin position="25"/>
        <end position="38"/>
    </location>
</feature>
<protein>
    <submittedName>
        <fullName evidence="2">Uncharacterized protein</fullName>
    </submittedName>
</protein>
<organism evidence="2 3">
    <name type="scientific">Trifolium pratense</name>
    <name type="common">Red clover</name>
    <dbReference type="NCBI Taxonomy" id="57577"/>
    <lineage>
        <taxon>Eukaryota</taxon>
        <taxon>Viridiplantae</taxon>
        <taxon>Streptophyta</taxon>
        <taxon>Embryophyta</taxon>
        <taxon>Tracheophyta</taxon>
        <taxon>Spermatophyta</taxon>
        <taxon>Magnoliopsida</taxon>
        <taxon>eudicotyledons</taxon>
        <taxon>Gunneridae</taxon>
        <taxon>Pentapetalae</taxon>
        <taxon>rosids</taxon>
        <taxon>fabids</taxon>
        <taxon>Fabales</taxon>
        <taxon>Fabaceae</taxon>
        <taxon>Papilionoideae</taxon>
        <taxon>50 kb inversion clade</taxon>
        <taxon>NPAAA clade</taxon>
        <taxon>Hologalegina</taxon>
        <taxon>IRL clade</taxon>
        <taxon>Trifolieae</taxon>
        <taxon>Trifolium</taxon>
    </lineage>
</organism>
<proteinExistence type="predicted"/>
<reference evidence="2 3" key="2">
    <citation type="journal article" date="2017" name="Front. Plant Sci.">
        <title>Gene Classification and Mining of Molecular Markers Useful in Red Clover (Trifolium pratense) Breeding.</title>
        <authorList>
            <person name="Istvanek J."/>
            <person name="Dluhosova J."/>
            <person name="Dluhos P."/>
            <person name="Patkova L."/>
            <person name="Nedelnik J."/>
            <person name="Repkova J."/>
        </authorList>
    </citation>
    <scope>NUCLEOTIDE SEQUENCE [LARGE SCALE GENOMIC DNA]</scope>
    <source>
        <strain evidence="3">cv. Tatra</strain>
        <tissue evidence="2">Young leaves</tissue>
    </source>
</reference>
<accession>A0A2K3JWB3</accession>
<dbReference type="Proteomes" id="UP000236291">
    <property type="component" value="Unassembled WGS sequence"/>
</dbReference>
<evidence type="ECO:0000313" key="3">
    <source>
        <dbReference type="Proteomes" id="UP000236291"/>
    </source>
</evidence>
<sequence length="56" mass="6176">DLLLILRGKKESGERNGKEIAEKGTQASHSPNPATQVSKHTIEPVCFNHCFFQLGL</sequence>
<feature type="compositionally biased region" description="Basic and acidic residues" evidence="1">
    <location>
        <begin position="8"/>
        <end position="22"/>
    </location>
</feature>
<reference evidence="2 3" key="1">
    <citation type="journal article" date="2014" name="Am. J. Bot.">
        <title>Genome assembly and annotation for red clover (Trifolium pratense; Fabaceae).</title>
        <authorList>
            <person name="Istvanek J."/>
            <person name="Jaros M."/>
            <person name="Krenek A."/>
            <person name="Repkova J."/>
        </authorList>
    </citation>
    <scope>NUCLEOTIDE SEQUENCE [LARGE SCALE GENOMIC DNA]</scope>
    <source>
        <strain evidence="3">cv. Tatra</strain>
        <tissue evidence="2">Young leaves</tissue>
    </source>
</reference>